<dbReference type="RefSeq" id="WP_093319285.1">
    <property type="nucleotide sequence ID" value="NZ_FOHV01000010.1"/>
</dbReference>
<dbReference type="GO" id="GO:0009231">
    <property type="term" value="P:riboflavin biosynthetic process"/>
    <property type="evidence" value="ECO:0007669"/>
    <property type="project" value="InterPro"/>
</dbReference>
<dbReference type="AlphaFoldDB" id="A0A1I0C903"/>
<dbReference type="InterPro" id="IPR036467">
    <property type="entry name" value="LS/RS_sf"/>
</dbReference>
<accession>A0A1I0C903</accession>
<dbReference type="GO" id="GO:0009349">
    <property type="term" value="C:riboflavin synthase complex"/>
    <property type="evidence" value="ECO:0007669"/>
    <property type="project" value="InterPro"/>
</dbReference>
<dbReference type="Proteomes" id="UP000242642">
    <property type="component" value="Unassembled WGS sequence"/>
</dbReference>
<sequence length="171" mass="18869">MQAEVNNPLPDEEEMDLNVAIIVTDPNVNLPPSGMLLNAILQKTEEFDITITEESIFVVGSLREVPLLVQSLSESLVYDGIIVIDIISPTDNMTKLLLPSITSAIYQAELDNGTAVYQAIYFQSDISGTHSGMAQLAESTLKQTLIYISQNIIIRMNGVEFSEDMDDENPF</sequence>
<gene>
    <name evidence="1" type="ORF">SAMN02583745_01522</name>
</gene>
<dbReference type="EMBL" id="FOHV01000010">
    <property type="protein sequence ID" value="SET15871.1"/>
    <property type="molecule type" value="Genomic_DNA"/>
</dbReference>
<proteinExistence type="predicted"/>
<reference evidence="2" key="1">
    <citation type="submission" date="2016-10" db="EMBL/GenBank/DDBJ databases">
        <authorList>
            <person name="Varghese N."/>
            <person name="Submissions S."/>
        </authorList>
    </citation>
    <scope>NUCLEOTIDE SEQUENCE [LARGE SCALE GENOMIC DNA]</scope>
    <source>
        <strain evidence="2">DSM 18579</strain>
    </source>
</reference>
<evidence type="ECO:0000313" key="2">
    <source>
        <dbReference type="Proteomes" id="UP000242642"/>
    </source>
</evidence>
<dbReference type="Gene3D" id="3.40.50.960">
    <property type="entry name" value="Lumazine/riboflavin synthase"/>
    <property type="match status" value="1"/>
</dbReference>
<name>A0A1I0C903_9GAMM</name>
<organism evidence="1 2">
    <name type="scientific">Thorsellia anophelis DSM 18579</name>
    <dbReference type="NCBI Taxonomy" id="1123402"/>
    <lineage>
        <taxon>Bacteria</taxon>
        <taxon>Pseudomonadati</taxon>
        <taxon>Pseudomonadota</taxon>
        <taxon>Gammaproteobacteria</taxon>
        <taxon>Enterobacterales</taxon>
        <taxon>Thorselliaceae</taxon>
        <taxon>Thorsellia</taxon>
    </lineage>
</organism>
<protein>
    <submittedName>
        <fullName evidence="1">Uncharacterized protein</fullName>
    </submittedName>
</protein>
<evidence type="ECO:0000313" key="1">
    <source>
        <dbReference type="EMBL" id="SET15871.1"/>
    </source>
</evidence>
<keyword evidence="2" id="KW-1185">Reference proteome</keyword>